<dbReference type="Proteomes" id="UP001454036">
    <property type="component" value="Unassembled WGS sequence"/>
</dbReference>
<accession>A0AAV3P5T5</accession>
<keyword evidence="2" id="KW-0732">Signal</keyword>
<feature type="region of interest" description="Disordered" evidence="1">
    <location>
        <begin position="87"/>
        <end position="138"/>
    </location>
</feature>
<feature type="region of interest" description="Disordered" evidence="1">
    <location>
        <begin position="62"/>
        <end position="81"/>
    </location>
</feature>
<feature type="compositionally biased region" description="Acidic residues" evidence="1">
    <location>
        <begin position="65"/>
        <end position="81"/>
    </location>
</feature>
<name>A0AAV3P5T5_LITER</name>
<evidence type="ECO:0000256" key="1">
    <source>
        <dbReference type="SAM" id="MobiDB-lite"/>
    </source>
</evidence>
<dbReference type="EMBL" id="BAABME010016672">
    <property type="protein sequence ID" value="GAA0146955.1"/>
    <property type="molecule type" value="Genomic_DNA"/>
</dbReference>
<keyword evidence="4" id="KW-1185">Reference proteome</keyword>
<proteinExistence type="predicted"/>
<protein>
    <submittedName>
        <fullName evidence="3">Uncharacterized protein</fullName>
    </submittedName>
</protein>
<comment type="caution">
    <text evidence="3">The sequence shown here is derived from an EMBL/GenBank/DDBJ whole genome shotgun (WGS) entry which is preliminary data.</text>
</comment>
<dbReference type="AlphaFoldDB" id="A0AAV3P5T5"/>
<reference evidence="3 4" key="1">
    <citation type="submission" date="2024-01" db="EMBL/GenBank/DDBJ databases">
        <title>The complete chloroplast genome sequence of Lithospermum erythrorhizon: insights into the phylogenetic relationship among Boraginaceae species and the maternal lineages of purple gromwells.</title>
        <authorList>
            <person name="Okada T."/>
            <person name="Watanabe K."/>
        </authorList>
    </citation>
    <scope>NUCLEOTIDE SEQUENCE [LARGE SCALE GENOMIC DNA]</scope>
</reference>
<feature type="signal peptide" evidence="2">
    <location>
        <begin position="1"/>
        <end position="18"/>
    </location>
</feature>
<evidence type="ECO:0000313" key="3">
    <source>
        <dbReference type="EMBL" id="GAA0146955.1"/>
    </source>
</evidence>
<feature type="compositionally biased region" description="Acidic residues" evidence="1">
    <location>
        <begin position="90"/>
        <end position="104"/>
    </location>
</feature>
<evidence type="ECO:0000313" key="4">
    <source>
        <dbReference type="Proteomes" id="UP001454036"/>
    </source>
</evidence>
<feature type="compositionally biased region" description="Basic residues" evidence="1">
    <location>
        <begin position="123"/>
        <end position="138"/>
    </location>
</feature>
<sequence length="138" mass="15465">MFLHFLLCFLYVDYWVLVRKRNLAGEEIVEGANLDAGAGEEIVEGANVDAGEEIVVVAAENMDRDVEEPEEEEDEPEEEEEIVVVAAENVEGDVEEPEEEEDELGGGRRDCSCDCGECGGRCRGAKRKKMSQRRKKRL</sequence>
<gene>
    <name evidence="3" type="ORF">LIER_36424</name>
</gene>
<evidence type="ECO:0000256" key="2">
    <source>
        <dbReference type="SAM" id="SignalP"/>
    </source>
</evidence>
<feature type="chain" id="PRO_5043741361" evidence="2">
    <location>
        <begin position="19"/>
        <end position="138"/>
    </location>
</feature>
<organism evidence="3 4">
    <name type="scientific">Lithospermum erythrorhizon</name>
    <name type="common">Purple gromwell</name>
    <name type="synonym">Lithospermum officinale var. erythrorhizon</name>
    <dbReference type="NCBI Taxonomy" id="34254"/>
    <lineage>
        <taxon>Eukaryota</taxon>
        <taxon>Viridiplantae</taxon>
        <taxon>Streptophyta</taxon>
        <taxon>Embryophyta</taxon>
        <taxon>Tracheophyta</taxon>
        <taxon>Spermatophyta</taxon>
        <taxon>Magnoliopsida</taxon>
        <taxon>eudicotyledons</taxon>
        <taxon>Gunneridae</taxon>
        <taxon>Pentapetalae</taxon>
        <taxon>asterids</taxon>
        <taxon>lamiids</taxon>
        <taxon>Boraginales</taxon>
        <taxon>Boraginaceae</taxon>
        <taxon>Boraginoideae</taxon>
        <taxon>Lithospermeae</taxon>
        <taxon>Lithospermum</taxon>
    </lineage>
</organism>